<gene>
    <name evidence="1" type="ORF">SDC9_59820</name>
</gene>
<dbReference type="EMBL" id="VSSQ01002123">
    <property type="protein sequence ID" value="MPM13463.1"/>
    <property type="molecule type" value="Genomic_DNA"/>
</dbReference>
<reference evidence="1" key="1">
    <citation type="submission" date="2019-08" db="EMBL/GenBank/DDBJ databases">
        <authorList>
            <person name="Kucharzyk K."/>
            <person name="Murdoch R.W."/>
            <person name="Higgins S."/>
            <person name="Loffler F."/>
        </authorList>
    </citation>
    <scope>NUCLEOTIDE SEQUENCE</scope>
</reference>
<organism evidence="1">
    <name type="scientific">bioreactor metagenome</name>
    <dbReference type="NCBI Taxonomy" id="1076179"/>
    <lineage>
        <taxon>unclassified sequences</taxon>
        <taxon>metagenomes</taxon>
        <taxon>ecological metagenomes</taxon>
    </lineage>
</organism>
<sequence>MTTQKQLKEWVPEALSTFQSIMPPISTPYPEIQIASASTLSKVRATLVEKTGSPNVNMKTPYTSMMETLHGDGGTAILIYQKICPDTQGEFTHTLWHELGHFYAISTENESFFHLAGQELDEDRIRQTGYWVWNEFMAECIANYVSSKIYPVHAEDCKCQKHWRQPYLRLQSMIQTAYNMYPGSFSEYDLAIYYATLLTDPATVAFVDGAMKNELTVWDPNKWTYVLMEPESIEPTAISLLPAQYGDLLLDISDLLQDKVEEEAFWKINGEFLDRLGMMVTELNDMKAMARMRERLK</sequence>
<comment type="caution">
    <text evidence="1">The sequence shown here is derived from an EMBL/GenBank/DDBJ whole genome shotgun (WGS) entry which is preliminary data.</text>
</comment>
<accession>A0A644XH22</accession>
<dbReference type="AlphaFoldDB" id="A0A644XH22"/>
<name>A0A644XH22_9ZZZZ</name>
<protein>
    <submittedName>
        <fullName evidence="1">Uncharacterized protein</fullName>
    </submittedName>
</protein>
<evidence type="ECO:0000313" key="1">
    <source>
        <dbReference type="EMBL" id="MPM13463.1"/>
    </source>
</evidence>
<proteinExistence type="predicted"/>